<keyword evidence="8" id="KW-0732">Signal</keyword>
<dbReference type="Proteomes" id="UP000624244">
    <property type="component" value="Unassembled WGS sequence"/>
</dbReference>
<protein>
    <recommendedName>
        <fullName evidence="5">Endo-1,5-alpha-L-arabinanase A</fullName>
    </recommendedName>
</protein>
<comment type="pathway">
    <text evidence="1">Glycan metabolism; L-arabinan degradation.</text>
</comment>
<reference evidence="10" key="1">
    <citation type="submission" date="2019-11" db="EMBL/GenBank/DDBJ databases">
        <title>Bipolaris sorokiniana Genome sequencing.</title>
        <authorList>
            <person name="Wang H."/>
        </authorList>
    </citation>
    <scope>NUCLEOTIDE SEQUENCE</scope>
</reference>
<dbReference type="EMBL" id="WNKQ01000001">
    <property type="protein sequence ID" value="KAF5854337.1"/>
    <property type="molecule type" value="Genomic_DNA"/>
</dbReference>
<name>A0A8H5ZS24_COCSA</name>
<sequence length="750" mass="81989">MRAHNFPLYAWGLWSASTVNAAVSRRHIDQALDSLTVTNIEDVSGNLHLPDTSGDFKVTWASSHPSIISADGIVKRQDAKTTVDLTAIIDHEGIISNRTFNANVRKAAALAPFEGYAFAYFTGNSIAGEKIYMAASQGNNALKWNELNGGKPVLASTLGTKGLRDPFVIRSNEGDKFFLLATDLSIGSGTSWGDAVKFGSLYLEIWESKDLKTWSAQRHVKVSPSTAGNTWAPEAYYDASLGSYVVFWASSLYEPSDINRTGRTYHRMMYVTTRDFVTFSQPQVWQDAGLSRIDTTVIKEGNTFYRFTKDEGGTGTNCQDIIQERSTSFLAPVSGWTQVAACIGRNAGTSAVEGPTVFKANDNDVNGKKFYLFVDEYTGRGYIPLETADISKPTWKVSSSYSLPRSPRHGTVIPVTASELANLRSGLASRSDSVASRSRSRLSARAGSPVLPGLYADPNIAVFGKNYYLYVTTDGFPGWGGNVFYVWKSPDLVSWARSEKPFLTLNGTSGNVPWATGNAWAPTIIERSGKYYFYFSGQNPKYNRKTIGVAVANSPEGPFTAQPEAMILNDGTLKTGQAIDPAAFRDPTTGKYYIFWGNGTPALYAELTDDMISLKAGTTRAISGLTDFREGIFLNYRKGLFHLTYSIDDTGSENYRVGYATSTSVNGPWTYRGVILQKNTTLGILGTGHSSIINVPGTDDWYIAYHRFAIPNGGGTNRETTIDRVYFDDAGFIKPIVPTLTSVEPKPVSA</sequence>
<feature type="active site" description="Proton donor" evidence="6">
    <location>
        <position position="630"/>
    </location>
</feature>
<evidence type="ECO:0000256" key="4">
    <source>
        <dbReference type="ARBA" id="ARBA00023295"/>
    </source>
</evidence>
<evidence type="ECO:0000313" key="10">
    <source>
        <dbReference type="EMBL" id="KAF5854337.1"/>
    </source>
</evidence>
<dbReference type="PANTHER" id="PTHR43301:SF3">
    <property type="entry name" value="ARABINAN ENDO-1,5-ALPHA-L-ARABINOSIDASE A-RELATED"/>
    <property type="match status" value="1"/>
</dbReference>
<dbReference type="InterPro" id="IPR006710">
    <property type="entry name" value="Glyco_hydro_43"/>
</dbReference>
<feature type="site" description="Important for catalytic activity, responsible for pKa modulation of the active site Glu and correct orientation of both the proton donor and substrate" evidence="7">
    <location>
        <position position="580"/>
    </location>
</feature>
<feature type="domain" description="Atrophied bacterial Ig" evidence="9">
    <location>
        <begin position="32"/>
        <end position="106"/>
    </location>
</feature>
<evidence type="ECO:0000313" key="11">
    <source>
        <dbReference type="Proteomes" id="UP000624244"/>
    </source>
</evidence>
<dbReference type="InterPro" id="IPR023296">
    <property type="entry name" value="Glyco_hydro_beta-prop_sf"/>
</dbReference>
<evidence type="ECO:0000256" key="5">
    <source>
        <dbReference type="ARBA" id="ARBA00042202"/>
    </source>
</evidence>
<comment type="similarity">
    <text evidence="2">Belongs to the glycosyl hydrolase 43 family.</text>
</comment>
<proteinExistence type="inferred from homology"/>
<dbReference type="Pfam" id="PF04616">
    <property type="entry name" value="Glyco_hydro_43"/>
    <property type="match status" value="1"/>
</dbReference>
<feature type="active site" description="Proton acceptor" evidence="6">
    <location>
        <position position="457"/>
    </location>
</feature>
<accession>A0A8H5ZS24</accession>
<dbReference type="CDD" id="cd08983">
    <property type="entry name" value="GH43_Bt3655-like"/>
    <property type="match status" value="1"/>
</dbReference>
<comment type="caution">
    <text evidence="10">The sequence shown here is derived from an EMBL/GenBank/DDBJ whole genome shotgun (WGS) entry which is preliminary data.</text>
</comment>
<evidence type="ECO:0000256" key="8">
    <source>
        <dbReference type="SAM" id="SignalP"/>
    </source>
</evidence>
<evidence type="ECO:0000259" key="9">
    <source>
        <dbReference type="Pfam" id="PF20578"/>
    </source>
</evidence>
<dbReference type="Pfam" id="PF20578">
    <property type="entry name" value="aBig_2"/>
    <property type="match status" value="1"/>
</dbReference>
<feature type="chain" id="PRO_5034157140" description="Endo-1,5-alpha-L-arabinanase A" evidence="8">
    <location>
        <begin position="22"/>
        <end position="750"/>
    </location>
</feature>
<dbReference type="SUPFAM" id="SSF75005">
    <property type="entry name" value="Arabinanase/levansucrase/invertase"/>
    <property type="match status" value="2"/>
</dbReference>
<evidence type="ECO:0000256" key="2">
    <source>
        <dbReference type="ARBA" id="ARBA00009865"/>
    </source>
</evidence>
<evidence type="ECO:0000256" key="1">
    <source>
        <dbReference type="ARBA" id="ARBA00004834"/>
    </source>
</evidence>
<feature type="signal peptide" evidence="8">
    <location>
        <begin position="1"/>
        <end position="21"/>
    </location>
</feature>
<evidence type="ECO:0000256" key="3">
    <source>
        <dbReference type="ARBA" id="ARBA00022801"/>
    </source>
</evidence>
<dbReference type="GO" id="GO:0004553">
    <property type="term" value="F:hydrolase activity, hydrolyzing O-glycosyl compounds"/>
    <property type="evidence" value="ECO:0007669"/>
    <property type="project" value="InterPro"/>
</dbReference>
<keyword evidence="3" id="KW-0378">Hydrolase</keyword>
<dbReference type="PANTHER" id="PTHR43301">
    <property type="entry name" value="ARABINAN ENDO-1,5-ALPHA-L-ARABINOSIDASE"/>
    <property type="match status" value="1"/>
</dbReference>
<dbReference type="AlphaFoldDB" id="A0A8H5ZS24"/>
<dbReference type="CDD" id="cd18828">
    <property type="entry name" value="GH43_BT3675-like"/>
    <property type="match status" value="1"/>
</dbReference>
<keyword evidence="4" id="KW-0326">Glycosidase</keyword>
<gene>
    <name evidence="10" type="ORF">GGP41_007134</name>
</gene>
<evidence type="ECO:0000256" key="7">
    <source>
        <dbReference type="PIRSR" id="PIRSR606710-2"/>
    </source>
</evidence>
<dbReference type="InterPro" id="IPR050727">
    <property type="entry name" value="GH43_arabinanases"/>
</dbReference>
<organism evidence="10 11">
    <name type="scientific">Cochliobolus sativus</name>
    <name type="common">Common root rot and spot blotch fungus</name>
    <name type="synonym">Bipolaris sorokiniana</name>
    <dbReference type="NCBI Taxonomy" id="45130"/>
    <lineage>
        <taxon>Eukaryota</taxon>
        <taxon>Fungi</taxon>
        <taxon>Dikarya</taxon>
        <taxon>Ascomycota</taxon>
        <taxon>Pezizomycotina</taxon>
        <taxon>Dothideomycetes</taxon>
        <taxon>Pleosporomycetidae</taxon>
        <taxon>Pleosporales</taxon>
        <taxon>Pleosporineae</taxon>
        <taxon>Pleosporaceae</taxon>
        <taxon>Bipolaris</taxon>
    </lineage>
</organism>
<dbReference type="InterPro" id="IPR046780">
    <property type="entry name" value="aBig_2"/>
</dbReference>
<dbReference type="Gene3D" id="2.115.10.20">
    <property type="entry name" value="Glycosyl hydrolase domain, family 43"/>
    <property type="match status" value="2"/>
</dbReference>
<evidence type="ECO:0000256" key="6">
    <source>
        <dbReference type="PIRSR" id="PIRSR606710-1"/>
    </source>
</evidence>
<dbReference type="GO" id="GO:0005975">
    <property type="term" value="P:carbohydrate metabolic process"/>
    <property type="evidence" value="ECO:0007669"/>
    <property type="project" value="InterPro"/>
</dbReference>